<feature type="compositionally biased region" description="Gly residues" evidence="1">
    <location>
        <begin position="339"/>
        <end position="357"/>
    </location>
</feature>
<name>A0A226DFI8_FOLCA</name>
<evidence type="ECO:0000313" key="2">
    <source>
        <dbReference type="EMBL" id="OXA42966.1"/>
    </source>
</evidence>
<evidence type="ECO:0000313" key="3">
    <source>
        <dbReference type="Proteomes" id="UP000198287"/>
    </source>
</evidence>
<reference evidence="2 3" key="1">
    <citation type="submission" date="2015-12" db="EMBL/GenBank/DDBJ databases">
        <title>The genome of Folsomia candida.</title>
        <authorList>
            <person name="Faddeeva A."/>
            <person name="Derks M.F."/>
            <person name="Anvar Y."/>
            <person name="Smit S."/>
            <person name="Van Straalen N."/>
            <person name="Roelofs D."/>
        </authorList>
    </citation>
    <scope>NUCLEOTIDE SEQUENCE [LARGE SCALE GENOMIC DNA]</scope>
    <source>
        <strain evidence="2 3">VU population</strain>
        <tissue evidence="2">Whole body</tissue>
    </source>
</reference>
<protein>
    <submittedName>
        <fullName evidence="2">Ras-related protein Rab-3B</fullName>
    </submittedName>
</protein>
<proteinExistence type="predicted"/>
<feature type="region of interest" description="Disordered" evidence="1">
    <location>
        <begin position="338"/>
        <end position="357"/>
    </location>
</feature>
<dbReference type="STRING" id="158441.A0A226DFI8"/>
<dbReference type="AlphaFoldDB" id="A0A226DFI8"/>
<dbReference type="PANTHER" id="PTHR34239">
    <property type="entry name" value="APPLE DOMAIN-CONTAINING PROTEIN"/>
    <property type="match status" value="1"/>
</dbReference>
<dbReference type="OMA" id="MESMIRT"/>
<keyword evidence="3" id="KW-1185">Reference proteome</keyword>
<dbReference type="EMBL" id="LNIX01000024">
    <property type="protein sequence ID" value="OXA42966.1"/>
    <property type="molecule type" value="Genomic_DNA"/>
</dbReference>
<dbReference type="SUPFAM" id="SSF52540">
    <property type="entry name" value="P-loop containing nucleoside triphosphate hydrolases"/>
    <property type="match status" value="1"/>
</dbReference>
<accession>A0A226DFI8</accession>
<sequence length="392" mass="43257">MESMIRTRSDYNELKGQVESMSIFIATQQKELDSLKEAVGKNDIPQGQTPKDKGWSLGLSDEEDNSQEKESENFANMFQDKPHDGQDDNELVEIMKDIEGSIEYGPDLLPQISEGFSKTVSRPLTKETASKLKDQIKIPSNCKGFAVPKMNSEIWAHLPTGARLADIQTQQVQQSISFGLITMAEIANEVATHSNEIPQEVKKRILKLAIDGGNILGDQLQASNMKRRQEVKKLINPEYSAICNKQRNFKDVKSSFNCYSIVNDKDYSVPSIQFLKKYRKFKLPTPVPTIPDSSRDARAVSRSNSGTIQPARIQPRKLSTTTISTTINQNITNEKAEMAGGGQNWSGGGGGGGGGGGKDAADQNFDYMFKLLIIGNSSVGKTSFLFRYADGK</sequence>
<dbReference type="PANTHER" id="PTHR34239:SF2">
    <property type="entry name" value="TRANSPOSABLE ELEMENT P TRANSPOSASE_THAP9 CONSERVED DOMAIN-CONTAINING PROTEIN"/>
    <property type="match status" value="1"/>
</dbReference>
<organism evidence="2 3">
    <name type="scientific">Folsomia candida</name>
    <name type="common">Springtail</name>
    <dbReference type="NCBI Taxonomy" id="158441"/>
    <lineage>
        <taxon>Eukaryota</taxon>
        <taxon>Metazoa</taxon>
        <taxon>Ecdysozoa</taxon>
        <taxon>Arthropoda</taxon>
        <taxon>Hexapoda</taxon>
        <taxon>Collembola</taxon>
        <taxon>Entomobryomorpha</taxon>
        <taxon>Isotomoidea</taxon>
        <taxon>Isotomidae</taxon>
        <taxon>Proisotominae</taxon>
        <taxon>Folsomia</taxon>
    </lineage>
</organism>
<dbReference type="OrthoDB" id="7701249at2759"/>
<dbReference type="Proteomes" id="UP000198287">
    <property type="component" value="Unassembled WGS sequence"/>
</dbReference>
<evidence type="ECO:0000256" key="1">
    <source>
        <dbReference type="SAM" id="MobiDB-lite"/>
    </source>
</evidence>
<comment type="caution">
    <text evidence="2">The sequence shown here is derived from an EMBL/GenBank/DDBJ whole genome shotgun (WGS) entry which is preliminary data.</text>
</comment>
<gene>
    <name evidence="2" type="ORF">Fcan01_22383</name>
</gene>
<feature type="region of interest" description="Disordered" evidence="1">
    <location>
        <begin position="36"/>
        <end position="71"/>
    </location>
</feature>
<dbReference type="InterPro" id="IPR027417">
    <property type="entry name" value="P-loop_NTPase"/>
</dbReference>